<proteinExistence type="predicted"/>
<dbReference type="AlphaFoldDB" id="A0AAV1IF74"/>
<evidence type="ECO:0000313" key="1">
    <source>
        <dbReference type="EMBL" id="CAK0786001.1"/>
    </source>
</evidence>
<evidence type="ECO:0000313" key="2">
    <source>
        <dbReference type="Proteomes" id="UP001314263"/>
    </source>
</evidence>
<dbReference type="EMBL" id="CAUYUE010000013">
    <property type="protein sequence ID" value="CAK0786001.1"/>
    <property type="molecule type" value="Genomic_DNA"/>
</dbReference>
<gene>
    <name evidence="1" type="ORF">CVIRNUC_009214</name>
</gene>
<dbReference type="Proteomes" id="UP001314263">
    <property type="component" value="Unassembled WGS sequence"/>
</dbReference>
<accession>A0AAV1IF74</accession>
<comment type="caution">
    <text evidence="1">The sequence shown here is derived from an EMBL/GenBank/DDBJ whole genome shotgun (WGS) entry which is preliminary data.</text>
</comment>
<keyword evidence="2" id="KW-1185">Reference proteome</keyword>
<protein>
    <submittedName>
        <fullName evidence="1">Uncharacterized protein</fullName>
    </submittedName>
</protein>
<organism evidence="1 2">
    <name type="scientific">Coccomyxa viridis</name>
    <dbReference type="NCBI Taxonomy" id="1274662"/>
    <lineage>
        <taxon>Eukaryota</taxon>
        <taxon>Viridiplantae</taxon>
        <taxon>Chlorophyta</taxon>
        <taxon>core chlorophytes</taxon>
        <taxon>Trebouxiophyceae</taxon>
        <taxon>Trebouxiophyceae incertae sedis</taxon>
        <taxon>Coccomyxaceae</taxon>
        <taxon>Coccomyxa</taxon>
    </lineage>
</organism>
<name>A0AAV1IF74_9CHLO</name>
<sequence>MWTYPRHSGSEQQVPALGPHLLGAWLNDGTVDPTSWDFSSLPVHEYVVRDSASWLQPAASIAQQPGRQAKTCQLHQFIVLMQLQMIRLNDHRSRGSAQDAPRPCLHWSGAIKGHSAIVADTHDRRRTKKKEHLIKESNNKLNSLSINL</sequence>
<reference evidence="1 2" key="1">
    <citation type="submission" date="2023-10" db="EMBL/GenBank/DDBJ databases">
        <authorList>
            <person name="Maclean D."/>
            <person name="Macfadyen A."/>
        </authorList>
    </citation>
    <scope>NUCLEOTIDE SEQUENCE [LARGE SCALE GENOMIC DNA]</scope>
</reference>